<sequence length="74" mass="8602">MLVHRNPPRQYAETHHAGMSKPTPIHEQAQPQAITTLIHKQALRSTESHFDPRGWSTIHNPATEWRAEEQEKEE</sequence>
<dbReference type="Proteomes" id="UP000737018">
    <property type="component" value="Unassembled WGS sequence"/>
</dbReference>
<accession>A0A8J4Q7U8</accession>
<evidence type="ECO:0000256" key="1">
    <source>
        <dbReference type="SAM" id="MobiDB-lite"/>
    </source>
</evidence>
<evidence type="ECO:0000313" key="3">
    <source>
        <dbReference type="Proteomes" id="UP000737018"/>
    </source>
</evidence>
<feature type="region of interest" description="Disordered" evidence="1">
    <location>
        <begin position="43"/>
        <end position="74"/>
    </location>
</feature>
<dbReference type="AlphaFoldDB" id="A0A8J4Q7U8"/>
<reference evidence="2" key="1">
    <citation type="submission" date="2020-03" db="EMBL/GenBank/DDBJ databases">
        <title>Castanea mollissima Vanexum genome sequencing.</title>
        <authorList>
            <person name="Staton M."/>
        </authorList>
    </citation>
    <scope>NUCLEOTIDE SEQUENCE</scope>
    <source>
        <tissue evidence="2">Leaf</tissue>
    </source>
</reference>
<keyword evidence="3" id="KW-1185">Reference proteome</keyword>
<comment type="caution">
    <text evidence="2">The sequence shown here is derived from an EMBL/GenBank/DDBJ whole genome shotgun (WGS) entry which is preliminary data.</text>
</comment>
<organism evidence="2 3">
    <name type="scientific">Castanea mollissima</name>
    <name type="common">Chinese chestnut</name>
    <dbReference type="NCBI Taxonomy" id="60419"/>
    <lineage>
        <taxon>Eukaryota</taxon>
        <taxon>Viridiplantae</taxon>
        <taxon>Streptophyta</taxon>
        <taxon>Embryophyta</taxon>
        <taxon>Tracheophyta</taxon>
        <taxon>Spermatophyta</taxon>
        <taxon>Magnoliopsida</taxon>
        <taxon>eudicotyledons</taxon>
        <taxon>Gunneridae</taxon>
        <taxon>Pentapetalae</taxon>
        <taxon>rosids</taxon>
        <taxon>fabids</taxon>
        <taxon>Fagales</taxon>
        <taxon>Fagaceae</taxon>
        <taxon>Castanea</taxon>
    </lineage>
</organism>
<name>A0A8J4Q7U8_9ROSI</name>
<feature type="compositionally biased region" description="Basic and acidic residues" evidence="1">
    <location>
        <begin position="65"/>
        <end position="74"/>
    </location>
</feature>
<proteinExistence type="predicted"/>
<evidence type="ECO:0000313" key="2">
    <source>
        <dbReference type="EMBL" id="KAF3947385.1"/>
    </source>
</evidence>
<gene>
    <name evidence="2" type="ORF">CMV_026475</name>
</gene>
<dbReference type="EMBL" id="JRKL02007859">
    <property type="protein sequence ID" value="KAF3947385.1"/>
    <property type="molecule type" value="Genomic_DNA"/>
</dbReference>
<protein>
    <submittedName>
        <fullName evidence="2">Uncharacterized protein</fullName>
    </submittedName>
</protein>
<feature type="region of interest" description="Disordered" evidence="1">
    <location>
        <begin position="1"/>
        <end position="24"/>
    </location>
</feature>